<keyword evidence="1" id="KW-0812">Transmembrane</keyword>
<keyword evidence="2" id="KW-0732">Signal</keyword>
<comment type="caution">
    <text evidence="4">The sequence shown here is derived from an EMBL/GenBank/DDBJ whole genome shotgun (WGS) entry which is preliminary data.</text>
</comment>
<dbReference type="InterPro" id="IPR013783">
    <property type="entry name" value="Ig-like_fold"/>
</dbReference>
<keyword evidence="1" id="KW-0472">Membrane</keyword>
<dbReference type="InterPro" id="IPR003599">
    <property type="entry name" value="Ig_sub"/>
</dbReference>
<dbReference type="AlphaFoldDB" id="A0A9D3SSX8"/>
<evidence type="ECO:0000259" key="3">
    <source>
        <dbReference type="SMART" id="SM00409"/>
    </source>
</evidence>
<feature type="transmembrane region" description="Helical" evidence="1">
    <location>
        <begin position="153"/>
        <end position="175"/>
    </location>
</feature>
<protein>
    <recommendedName>
        <fullName evidence="3">Immunoglobulin domain-containing protein</fullName>
    </recommendedName>
</protein>
<gene>
    <name evidence="4" type="ORF">KOW79_002342</name>
</gene>
<organism evidence="4 5">
    <name type="scientific">Hemibagrus wyckioides</name>
    <dbReference type="NCBI Taxonomy" id="337641"/>
    <lineage>
        <taxon>Eukaryota</taxon>
        <taxon>Metazoa</taxon>
        <taxon>Chordata</taxon>
        <taxon>Craniata</taxon>
        <taxon>Vertebrata</taxon>
        <taxon>Euteleostomi</taxon>
        <taxon>Actinopterygii</taxon>
        <taxon>Neopterygii</taxon>
        <taxon>Teleostei</taxon>
        <taxon>Ostariophysi</taxon>
        <taxon>Siluriformes</taxon>
        <taxon>Bagridae</taxon>
        <taxon>Hemibagrus</taxon>
    </lineage>
</organism>
<dbReference type="Gene3D" id="2.60.40.10">
    <property type="entry name" value="Immunoglobulins"/>
    <property type="match status" value="1"/>
</dbReference>
<feature type="signal peptide" evidence="2">
    <location>
        <begin position="1"/>
        <end position="21"/>
    </location>
</feature>
<dbReference type="EMBL" id="JAHKSW010000003">
    <property type="protein sequence ID" value="KAG7333935.1"/>
    <property type="molecule type" value="Genomic_DNA"/>
</dbReference>
<accession>A0A9D3SSX8</accession>
<proteinExistence type="predicted"/>
<name>A0A9D3SSX8_9TELE</name>
<keyword evidence="1" id="KW-1133">Transmembrane helix</keyword>
<dbReference type="SMART" id="SM00409">
    <property type="entry name" value="IG"/>
    <property type="match status" value="1"/>
</dbReference>
<evidence type="ECO:0000256" key="2">
    <source>
        <dbReference type="SAM" id="SignalP"/>
    </source>
</evidence>
<dbReference type="InterPro" id="IPR036179">
    <property type="entry name" value="Ig-like_dom_sf"/>
</dbReference>
<feature type="chain" id="PRO_5038778426" description="Immunoglobulin domain-containing protein" evidence="2">
    <location>
        <begin position="22"/>
        <end position="181"/>
    </location>
</feature>
<dbReference type="SUPFAM" id="SSF48726">
    <property type="entry name" value="Immunoglobulin"/>
    <property type="match status" value="1"/>
</dbReference>
<evidence type="ECO:0000256" key="1">
    <source>
        <dbReference type="SAM" id="Phobius"/>
    </source>
</evidence>
<evidence type="ECO:0000313" key="5">
    <source>
        <dbReference type="Proteomes" id="UP000824219"/>
    </source>
</evidence>
<evidence type="ECO:0000313" key="4">
    <source>
        <dbReference type="EMBL" id="KAG7333935.1"/>
    </source>
</evidence>
<keyword evidence="5" id="KW-1185">Reference proteome</keyword>
<reference evidence="4 5" key="1">
    <citation type="submission" date="2021-06" db="EMBL/GenBank/DDBJ databases">
        <title>Chromosome-level genome assembly of the red-tail catfish (Hemibagrus wyckioides).</title>
        <authorList>
            <person name="Shao F."/>
        </authorList>
    </citation>
    <scope>NUCLEOTIDE SEQUENCE [LARGE SCALE GENOMIC DNA]</scope>
    <source>
        <strain evidence="4">EC202008001</strain>
        <tissue evidence="4">Blood</tissue>
    </source>
</reference>
<dbReference type="OrthoDB" id="8939957at2759"/>
<sequence length="181" mass="20739">MLLSWLLTLTVALALPLKGLGATEQKQVQLGKSVVLRCNISLHHEIFWLRVNRLERPRLLMVARLKNDGDFTEIWNYDSTHYEGCLVDKFIGLRILNVLINDLGSYYCGIAEGKRMEFEDGVHIYADMRDEKVTNYKEDIPIRPRVPEKRQSLYPVFASILGAGLLLMVLVVFIVQMITCS</sequence>
<dbReference type="Proteomes" id="UP000824219">
    <property type="component" value="Linkage Group LG03"/>
</dbReference>
<feature type="domain" description="Immunoglobulin" evidence="3">
    <location>
        <begin position="23"/>
        <end position="127"/>
    </location>
</feature>